<dbReference type="InterPro" id="IPR005069">
    <property type="entry name" value="Nucl-diP-sugar_transferase"/>
</dbReference>
<feature type="region of interest" description="Disordered" evidence="1">
    <location>
        <begin position="1"/>
        <end position="30"/>
    </location>
</feature>
<evidence type="ECO:0000313" key="5">
    <source>
        <dbReference type="Proteomes" id="UP000636709"/>
    </source>
</evidence>
<organism evidence="4 5">
    <name type="scientific">Digitaria exilis</name>
    <dbReference type="NCBI Taxonomy" id="1010633"/>
    <lineage>
        <taxon>Eukaryota</taxon>
        <taxon>Viridiplantae</taxon>
        <taxon>Streptophyta</taxon>
        <taxon>Embryophyta</taxon>
        <taxon>Tracheophyta</taxon>
        <taxon>Spermatophyta</taxon>
        <taxon>Magnoliopsida</taxon>
        <taxon>Liliopsida</taxon>
        <taxon>Poales</taxon>
        <taxon>Poaceae</taxon>
        <taxon>PACMAD clade</taxon>
        <taxon>Panicoideae</taxon>
        <taxon>Panicodae</taxon>
        <taxon>Paniceae</taxon>
        <taxon>Anthephorinae</taxon>
        <taxon>Digitaria</taxon>
    </lineage>
</organism>
<feature type="transmembrane region" description="Helical" evidence="2">
    <location>
        <begin position="38"/>
        <end position="59"/>
    </location>
</feature>
<protein>
    <recommendedName>
        <fullName evidence="3">Nucleotide-diphospho-sugar transferase domain-containing protein</fullName>
    </recommendedName>
</protein>
<name>A0A835KND1_9POAL</name>
<dbReference type="PANTHER" id="PTHR46038">
    <property type="entry name" value="EXPRESSED PROTEIN-RELATED"/>
    <property type="match status" value="1"/>
</dbReference>
<dbReference type="AlphaFoldDB" id="A0A835KND1"/>
<gene>
    <name evidence="4" type="ORF">HU200_013900</name>
</gene>
<evidence type="ECO:0000313" key="4">
    <source>
        <dbReference type="EMBL" id="KAF8739181.1"/>
    </source>
</evidence>
<evidence type="ECO:0000259" key="3">
    <source>
        <dbReference type="Pfam" id="PF03407"/>
    </source>
</evidence>
<dbReference type="PANTHER" id="PTHR46038:SF13">
    <property type="entry name" value="GLYCOSYLTRANSFERASE"/>
    <property type="match status" value="1"/>
</dbReference>
<proteinExistence type="predicted"/>
<keyword evidence="2" id="KW-1133">Transmembrane helix</keyword>
<reference evidence="4" key="1">
    <citation type="submission" date="2020-07" db="EMBL/GenBank/DDBJ databases">
        <title>Genome sequence and genetic diversity analysis of an under-domesticated orphan crop, white fonio (Digitaria exilis).</title>
        <authorList>
            <person name="Bennetzen J.L."/>
            <person name="Chen S."/>
            <person name="Ma X."/>
            <person name="Wang X."/>
            <person name="Yssel A.E.J."/>
            <person name="Chaluvadi S.R."/>
            <person name="Johnson M."/>
            <person name="Gangashetty P."/>
            <person name="Hamidou F."/>
            <person name="Sanogo M.D."/>
            <person name="Zwaenepoel A."/>
            <person name="Wallace J."/>
            <person name="Van De Peer Y."/>
            <person name="Van Deynze A."/>
        </authorList>
    </citation>
    <scope>NUCLEOTIDE SEQUENCE</scope>
    <source>
        <tissue evidence="4">Leaves</tissue>
    </source>
</reference>
<keyword evidence="5" id="KW-1185">Reference proteome</keyword>
<dbReference type="OrthoDB" id="621516at2759"/>
<comment type="caution">
    <text evidence="4">The sequence shown here is derived from an EMBL/GenBank/DDBJ whole genome shotgun (WGS) entry which is preliminary data.</text>
</comment>
<dbReference type="Proteomes" id="UP000636709">
    <property type="component" value="Unassembled WGS sequence"/>
</dbReference>
<dbReference type="InterPro" id="IPR044821">
    <property type="entry name" value="At1g28695/At4g15970-like"/>
</dbReference>
<feature type="compositionally biased region" description="Low complexity" evidence="1">
    <location>
        <begin position="1"/>
        <end position="23"/>
    </location>
</feature>
<keyword evidence="2" id="KW-0472">Membrane</keyword>
<keyword evidence="2" id="KW-0812">Transmembrane</keyword>
<feature type="domain" description="Nucleotide-diphospho-sugar transferase" evidence="3">
    <location>
        <begin position="132"/>
        <end position="332"/>
    </location>
</feature>
<accession>A0A835KND1</accession>
<dbReference type="EMBL" id="JACEFO010001347">
    <property type="protein sequence ID" value="KAF8739181.1"/>
    <property type="molecule type" value="Genomic_DNA"/>
</dbReference>
<evidence type="ECO:0000256" key="2">
    <source>
        <dbReference type="SAM" id="Phobius"/>
    </source>
</evidence>
<sequence length="379" mass="42924">MPVFSDDGSSSCVSPSRPSSRSSKNMDWKVRGDRSRPLPIICFFLGAALTAAFVFLAATMDVNWRLSEMAVWGNGAREEAKPFAELAELLKNASMEDKTVIVTSINQAYAAPGSLLGLFLESFRAGEGTARLLNHLLIVAVDPGAFQTCRSVHRHCYLLRPDHAAADLGAEKFFMTPDYLDMMWARNKFQQTILELGFNFLFTDIDILWFRDPMRHIAITSDIAIASDYFNGFPDSMHNLPNGGFLYVRSKARTVEFYRRWRASRSRFPAGTNEQHILARTQARLSRELGVRMQFLDTANCGGFCQLSGDLRRVSTMHANCCTGLANKVHDLRSVLRDWRNYTAAPMEARRRGDFRWTKPGRCIREHRSSCSDDRVLRL</sequence>
<dbReference type="Pfam" id="PF03407">
    <property type="entry name" value="Nucleotid_trans"/>
    <property type="match status" value="1"/>
</dbReference>
<evidence type="ECO:0000256" key="1">
    <source>
        <dbReference type="SAM" id="MobiDB-lite"/>
    </source>
</evidence>